<dbReference type="Gene3D" id="3.30.9.10">
    <property type="entry name" value="D-Amino Acid Oxidase, subunit A, domain 2"/>
    <property type="match status" value="1"/>
</dbReference>
<dbReference type="InterPro" id="IPR006076">
    <property type="entry name" value="FAD-dep_OxRdtase"/>
</dbReference>
<organism evidence="3 4">
    <name type="scientific">Cohaesibacter gelatinilyticus</name>
    <dbReference type="NCBI Taxonomy" id="372072"/>
    <lineage>
        <taxon>Bacteria</taxon>
        <taxon>Pseudomonadati</taxon>
        <taxon>Pseudomonadota</taxon>
        <taxon>Alphaproteobacteria</taxon>
        <taxon>Hyphomicrobiales</taxon>
        <taxon>Cohaesibacteraceae</taxon>
    </lineage>
</organism>
<dbReference type="GO" id="GO:0005737">
    <property type="term" value="C:cytoplasm"/>
    <property type="evidence" value="ECO:0007669"/>
    <property type="project" value="TreeGrafter"/>
</dbReference>
<gene>
    <name evidence="3" type="ORF">SAMN06265368_1857</name>
</gene>
<dbReference type="RefSeq" id="WP_170956004.1">
    <property type="nucleotide sequence ID" value="NZ_OBEL01000001.1"/>
</dbReference>
<accession>A0A285NIT1</accession>
<keyword evidence="4" id="KW-1185">Reference proteome</keyword>
<feature type="domain" description="FAD dependent oxidoreductase" evidence="2">
    <location>
        <begin position="31"/>
        <end position="384"/>
    </location>
</feature>
<proteinExistence type="predicted"/>
<dbReference type="Proteomes" id="UP000219439">
    <property type="component" value="Unassembled WGS sequence"/>
</dbReference>
<dbReference type="InterPro" id="IPR036188">
    <property type="entry name" value="FAD/NAD-bd_sf"/>
</dbReference>
<dbReference type="PANTHER" id="PTHR13847">
    <property type="entry name" value="SARCOSINE DEHYDROGENASE-RELATED"/>
    <property type="match status" value="1"/>
</dbReference>
<dbReference type="EMBL" id="OBEL01000001">
    <property type="protein sequence ID" value="SNZ08877.1"/>
    <property type="molecule type" value="Genomic_DNA"/>
</dbReference>
<dbReference type="Gene3D" id="3.50.50.60">
    <property type="entry name" value="FAD/NAD(P)-binding domain"/>
    <property type="match status" value="1"/>
</dbReference>
<keyword evidence="1" id="KW-0560">Oxidoreductase</keyword>
<reference evidence="3 4" key="1">
    <citation type="submission" date="2017-09" db="EMBL/GenBank/DDBJ databases">
        <authorList>
            <person name="Ehlers B."/>
            <person name="Leendertz F.H."/>
        </authorList>
    </citation>
    <scope>NUCLEOTIDE SEQUENCE [LARGE SCALE GENOMIC DNA]</scope>
    <source>
        <strain evidence="3 4">DSM 18289</strain>
    </source>
</reference>
<sequence>MTNHSYIDSYYHDTIVANGPALPLEAGVEVDVCVIGAGLAGLTAVRELLQHGKSVCLLEAHRVGWGASGRNGGFVSDGYAEGTLALEKKLGFDHAKALFDLSCDGTRYVRRAIDELDAPEVPVQEGWLRVLRHDGAEEGLKRSVERLVEAYGASYSFWDKERVRETLRSERYFQGMDDSGAFHIHPLNYALALADDIKSKGGIIAETCAAQQLNKDGAGWRVATSQGRDVKAGKILLCGSAYMEKLYPKLERSILPVATYVVTSELMPEKIETAIRYRGCIGDTRRAGDYYRLVDDGQRLLWGGRITTRKSEPVQLADMLKKDIQSIYPQLEDFKIERAWAGLMGYCVHKMPIMREMEPGIWAATATGGHGLNATATLGMVAAEAMAGVGDRYKLFEPFEAAWGGGAVGRLGTQLAYWGMQAMDWWDEVRS</sequence>
<evidence type="ECO:0000313" key="4">
    <source>
        <dbReference type="Proteomes" id="UP000219439"/>
    </source>
</evidence>
<dbReference type="AlphaFoldDB" id="A0A285NIT1"/>
<evidence type="ECO:0000313" key="3">
    <source>
        <dbReference type="EMBL" id="SNZ08877.1"/>
    </source>
</evidence>
<name>A0A285NIT1_9HYPH</name>
<dbReference type="GO" id="GO:0016491">
    <property type="term" value="F:oxidoreductase activity"/>
    <property type="evidence" value="ECO:0007669"/>
    <property type="project" value="UniProtKB-KW"/>
</dbReference>
<evidence type="ECO:0000256" key="1">
    <source>
        <dbReference type="ARBA" id="ARBA00023002"/>
    </source>
</evidence>
<protein>
    <submittedName>
        <fullName evidence="3">Gamma-glutamylputrescine oxidase</fullName>
    </submittedName>
</protein>
<dbReference type="SUPFAM" id="SSF51905">
    <property type="entry name" value="FAD/NAD(P)-binding domain"/>
    <property type="match status" value="1"/>
</dbReference>
<dbReference type="PANTHER" id="PTHR13847:SF281">
    <property type="entry name" value="FAD DEPENDENT OXIDOREDUCTASE DOMAIN-CONTAINING PROTEIN"/>
    <property type="match status" value="1"/>
</dbReference>
<dbReference type="Pfam" id="PF01266">
    <property type="entry name" value="DAO"/>
    <property type="match status" value="1"/>
</dbReference>
<evidence type="ECO:0000259" key="2">
    <source>
        <dbReference type="Pfam" id="PF01266"/>
    </source>
</evidence>